<feature type="compositionally biased region" description="Basic and acidic residues" evidence="11">
    <location>
        <begin position="194"/>
        <end position="216"/>
    </location>
</feature>
<dbReference type="GO" id="GO:0006614">
    <property type="term" value="P:SRP-dependent cotranslational protein targeting to membrane"/>
    <property type="evidence" value="ECO:0007669"/>
    <property type="project" value="InterPro"/>
</dbReference>
<dbReference type="GO" id="GO:0006886">
    <property type="term" value="P:intracellular protein transport"/>
    <property type="evidence" value="ECO:0007669"/>
    <property type="project" value="InterPro"/>
</dbReference>
<organism evidence="13 14">
    <name type="scientific">Dekkera bruxellensis</name>
    <name type="common">Brettanomyces custersii</name>
    <dbReference type="NCBI Taxonomy" id="5007"/>
    <lineage>
        <taxon>Eukaryota</taxon>
        <taxon>Fungi</taxon>
        <taxon>Dikarya</taxon>
        <taxon>Ascomycota</taxon>
        <taxon>Saccharomycotina</taxon>
        <taxon>Pichiomycetes</taxon>
        <taxon>Pichiales</taxon>
        <taxon>Pichiaceae</taxon>
        <taxon>Brettanomyces</taxon>
    </lineage>
</organism>
<keyword evidence="8" id="KW-0675">Receptor</keyword>
<dbReference type="Proteomes" id="UP000478008">
    <property type="component" value="Unassembled WGS sequence"/>
</dbReference>
<dbReference type="SUPFAM" id="SSF47364">
    <property type="entry name" value="Domain of the SRP/SRP receptor G-proteins"/>
    <property type="match status" value="1"/>
</dbReference>
<evidence type="ECO:0000256" key="2">
    <source>
        <dbReference type="ARBA" id="ARBA00008531"/>
    </source>
</evidence>
<keyword evidence="6" id="KW-0342">GTP-binding</keyword>
<evidence type="ECO:0000256" key="4">
    <source>
        <dbReference type="ARBA" id="ARBA00022741"/>
    </source>
</evidence>
<comment type="subunit">
    <text evidence="3">Heterodimer of an alpha and a beta chain.</text>
</comment>
<dbReference type="SMART" id="SM00382">
    <property type="entry name" value="AAA"/>
    <property type="match status" value="1"/>
</dbReference>
<dbReference type="GO" id="GO:0005047">
    <property type="term" value="F:signal recognition particle binding"/>
    <property type="evidence" value="ECO:0007669"/>
    <property type="project" value="InterPro"/>
</dbReference>
<dbReference type="SUPFAM" id="SSF52540">
    <property type="entry name" value="P-loop containing nucleoside triphosphate hydrolases"/>
    <property type="match status" value="1"/>
</dbReference>
<dbReference type="InterPro" id="IPR027417">
    <property type="entry name" value="P-loop_NTPase"/>
</dbReference>
<keyword evidence="4" id="KW-0547">Nucleotide-binding</keyword>
<evidence type="ECO:0000256" key="10">
    <source>
        <dbReference type="ARBA" id="ARBA00081194"/>
    </source>
</evidence>
<dbReference type="GO" id="GO:0005785">
    <property type="term" value="C:signal recognition particle receptor complex"/>
    <property type="evidence" value="ECO:0007669"/>
    <property type="project" value="InterPro"/>
</dbReference>
<protein>
    <recommendedName>
        <fullName evidence="9">Signal recognition particle receptor subunit alpha homolog</fullName>
    </recommendedName>
    <alternativeName>
        <fullName evidence="10">Docking protein alpha</fullName>
    </alternativeName>
</protein>
<dbReference type="PROSITE" id="PS00300">
    <property type="entry name" value="SRP54"/>
    <property type="match status" value="1"/>
</dbReference>
<feature type="compositionally biased region" description="Basic residues" evidence="11">
    <location>
        <begin position="179"/>
        <end position="193"/>
    </location>
</feature>
<dbReference type="Gene3D" id="3.30.450.60">
    <property type="match status" value="1"/>
</dbReference>
<feature type="compositionally biased region" description="Basic and acidic residues" evidence="11">
    <location>
        <begin position="165"/>
        <end position="178"/>
    </location>
</feature>
<dbReference type="FunFam" id="3.40.50.300:FF:000566">
    <property type="entry name" value="Signal recognition particle receptor subunit alpha"/>
    <property type="match status" value="1"/>
</dbReference>
<feature type="region of interest" description="Disordered" evidence="11">
    <location>
        <begin position="156"/>
        <end position="220"/>
    </location>
</feature>
<proteinExistence type="inferred from homology"/>
<dbReference type="GO" id="GO:0005525">
    <property type="term" value="F:GTP binding"/>
    <property type="evidence" value="ECO:0007669"/>
    <property type="project" value="UniProtKB-KW"/>
</dbReference>
<reference evidence="13 14" key="1">
    <citation type="submission" date="2019-07" db="EMBL/GenBank/DDBJ databases">
        <authorList>
            <person name="Friedrich A."/>
            <person name="Schacherer J."/>
        </authorList>
    </citation>
    <scope>NUCLEOTIDE SEQUENCE [LARGE SCALE GENOMIC DNA]</scope>
</reference>
<dbReference type="SUPFAM" id="SSF64356">
    <property type="entry name" value="SNARE-like"/>
    <property type="match status" value="1"/>
</dbReference>
<feature type="domain" description="SRP54-type proteins GTP-binding" evidence="12">
    <location>
        <begin position="564"/>
        <end position="577"/>
    </location>
</feature>
<evidence type="ECO:0000259" key="12">
    <source>
        <dbReference type="PROSITE" id="PS00300"/>
    </source>
</evidence>
<dbReference type="Pfam" id="PF04086">
    <property type="entry name" value="SRP-alpha_N"/>
    <property type="match status" value="1"/>
</dbReference>
<dbReference type="InterPro" id="IPR007222">
    <property type="entry name" value="Sig_recog_particle_rcpt_asu_N"/>
</dbReference>
<dbReference type="GO" id="GO:0003924">
    <property type="term" value="F:GTPase activity"/>
    <property type="evidence" value="ECO:0007669"/>
    <property type="project" value="InterPro"/>
</dbReference>
<dbReference type="InterPro" id="IPR013822">
    <property type="entry name" value="Signal_recog_particl_SRP54_hlx"/>
</dbReference>
<evidence type="ECO:0000256" key="3">
    <source>
        <dbReference type="ARBA" id="ARBA00011870"/>
    </source>
</evidence>
<dbReference type="Gene3D" id="1.20.120.140">
    <property type="entry name" value="Signal recognition particle SRP54, nucleotide-binding domain"/>
    <property type="match status" value="1"/>
</dbReference>
<accession>A0A7D9GYH7</accession>
<name>A0A7D9GYH7_DEKBR</name>
<evidence type="ECO:0000256" key="5">
    <source>
        <dbReference type="ARBA" id="ARBA00022824"/>
    </source>
</evidence>
<comment type="subcellular location">
    <subcellularLocation>
        <location evidence="1">Endoplasmic reticulum membrane</location>
        <topology evidence="1">Peripheral membrane protein</topology>
        <orientation evidence="1">Cytoplasmic side</orientation>
    </subcellularLocation>
</comment>
<evidence type="ECO:0000313" key="13">
    <source>
        <dbReference type="EMBL" id="VUG17002.1"/>
    </source>
</evidence>
<keyword evidence="14" id="KW-1185">Reference proteome</keyword>
<gene>
    <name evidence="13" type="primary">SRP101</name>
    <name evidence="13" type="ORF">DEBR0S1_30988G</name>
</gene>
<evidence type="ECO:0000256" key="11">
    <source>
        <dbReference type="SAM" id="MobiDB-lite"/>
    </source>
</evidence>
<dbReference type="SMART" id="SM00962">
    <property type="entry name" value="SRP54"/>
    <property type="match status" value="1"/>
</dbReference>
<comment type="similarity">
    <text evidence="2">Belongs to the GTP-binding SRP family.</text>
</comment>
<dbReference type="EMBL" id="CABFWN010000001">
    <property type="protein sequence ID" value="VUG17002.1"/>
    <property type="molecule type" value="Genomic_DNA"/>
</dbReference>
<dbReference type="PANTHER" id="PTHR43134">
    <property type="entry name" value="SIGNAL RECOGNITION PARTICLE RECEPTOR SUBUNIT ALPHA"/>
    <property type="match status" value="1"/>
</dbReference>
<evidence type="ECO:0000256" key="1">
    <source>
        <dbReference type="ARBA" id="ARBA00004397"/>
    </source>
</evidence>
<evidence type="ECO:0000256" key="7">
    <source>
        <dbReference type="ARBA" id="ARBA00023136"/>
    </source>
</evidence>
<evidence type="ECO:0000313" key="14">
    <source>
        <dbReference type="Proteomes" id="UP000478008"/>
    </source>
</evidence>
<dbReference type="Pfam" id="PF02881">
    <property type="entry name" value="SRP54_N"/>
    <property type="match status" value="1"/>
</dbReference>
<evidence type="ECO:0000256" key="8">
    <source>
        <dbReference type="ARBA" id="ARBA00023170"/>
    </source>
</evidence>
<keyword evidence="5" id="KW-0256">Endoplasmic reticulum</keyword>
<dbReference type="Pfam" id="PF00448">
    <property type="entry name" value="SRP54"/>
    <property type="match status" value="1"/>
</dbReference>
<dbReference type="SMART" id="SM00963">
    <property type="entry name" value="SRP54_N"/>
    <property type="match status" value="1"/>
</dbReference>
<dbReference type="InterPro" id="IPR003593">
    <property type="entry name" value="AAA+_ATPase"/>
</dbReference>
<sequence length="591" mass="65780">MLSQFVIFKPSGLVLFNYQPGKNFSAVIDSFIEDVVISKRKFVAAEGTTSEIKEGEEVKAEEKELLLLKEGGENDDSNVYGSYSYGNYSVKYLIRTEDKQRVFFTMVYPSLVMVKGPYEFLKNIRILWENTEDISKFEQFFKLRVLSIQESRIVSDSDGLEENNEDHKPKAGDKEKVGKKQKRGKGKGMKKSRKWNDDGTYRDYADEDNSNKKDLDYSQGKQSKSISANLDQLIGDKKNFGSRTSTGEFLVKDLSDEMNEILESNEADNKKAISSSTASSHAFGFLKNIIGGKKIQKEDIEKVKTALSGHLIKKNVAPNVANSLIAEIEKELVGSKTESFTSVEVTAKKCLEKQLIKLLTPNSSIDLLNEIERKRSKTDNPYVISVVGVNGVGKSTNLSKLAYWFLQNKYRVLITACDTFRSGAVEQLRTHVNNLSKLSPDHDQIELFEGGYGGSNLVAKIATGAIKYAKENGFDIVLLDTAGRRHNDAHLMTPLASFARAANPDKIIMVGEALVGTDSVMQAKNFDKAFGANRHLDFFIISKCDTVGDMIGSMVNMVFATGIPILFVGTGQTYTDLRTLSVEWAVNKLMS</sequence>
<keyword evidence="7" id="KW-0472">Membrane</keyword>
<evidence type="ECO:0000256" key="6">
    <source>
        <dbReference type="ARBA" id="ARBA00023134"/>
    </source>
</evidence>
<dbReference type="InterPro" id="IPR000897">
    <property type="entry name" value="SRP54_GTPase_dom"/>
</dbReference>
<dbReference type="PANTHER" id="PTHR43134:SF1">
    <property type="entry name" value="SIGNAL RECOGNITION PARTICLE RECEPTOR SUBUNIT ALPHA"/>
    <property type="match status" value="1"/>
</dbReference>
<evidence type="ECO:0000256" key="9">
    <source>
        <dbReference type="ARBA" id="ARBA00071429"/>
    </source>
</evidence>
<dbReference type="InterPro" id="IPR042101">
    <property type="entry name" value="SRP54_N_sf"/>
</dbReference>
<dbReference type="InterPro" id="IPR036225">
    <property type="entry name" value="SRP/SRP_N"/>
</dbReference>
<dbReference type="FunFam" id="1.20.120.140:FF:000009">
    <property type="entry name" value="Signal sequence receptor alpha subunit"/>
    <property type="match status" value="1"/>
</dbReference>
<dbReference type="AlphaFoldDB" id="A0A7D9GYH7"/>
<dbReference type="Gene3D" id="3.40.50.300">
    <property type="entry name" value="P-loop containing nucleotide triphosphate hydrolases"/>
    <property type="match status" value="1"/>
</dbReference>
<dbReference type="InterPro" id="IPR011012">
    <property type="entry name" value="Longin-like_dom_sf"/>
</dbReference>